<evidence type="ECO:0000313" key="2">
    <source>
        <dbReference type="EMBL" id="KAF5535173.1"/>
    </source>
</evidence>
<dbReference type="EMBL" id="JAAOAO010000605">
    <property type="protein sequence ID" value="KAF5535173.1"/>
    <property type="molecule type" value="Genomic_DNA"/>
</dbReference>
<name>A0A8H5IFQ6_9HYPO</name>
<accession>A0A8H5IFQ6</accession>
<keyword evidence="3" id="KW-1185">Reference proteome</keyword>
<dbReference type="Proteomes" id="UP000574317">
    <property type="component" value="Unassembled WGS sequence"/>
</dbReference>
<comment type="caution">
    <text evidence="2">The sequence shown here is derived from an EMBL/GenBank/DDBJ whole genome shotgun (WGS) entry which is preliminary data.</text>
</comment>
<reference evidence="2 3" key="1">
    <citation type="submission" date="2020-05" db="EMBL/GenBank/DDBJ databases">
        <title>Identification and distribution of gene clusters putatively required for synthesis of sphingolipid metabolism inhibitors in phylogenetically diverse species of the filamentous fungus Fusarium.</title>
        <authorList>
            <person name="Kim H.-S."/>
            <person name="Busman M."/>
            <person name="Brown D.W."/>
            <person name="Divon H."/>
            <person name="Uhlig S."/>
            <person name="Proctor R.H."/>
        </authorList>
    </citation>
    <scope>NUCLEOTIDE SEQUENCE [LARGE SCALE GENOMIC DNA]</scope>
    <source>
        <strain evidence="2 3">NRRL 25196</strain>
    </source>
</reference>
<sequence length="141" mass="16030">MSTVNIVKYYFHARNVPVSEERMRRLIALAYQTAREKELYPKAVFVRSEVHFTTTINGRRQKDPLGAHVTFSYKTQDSLGRDTHVSCHGYVKDSETLEYAGSTHVDEKPDSTKKSSGKPVWPGESQLWEAPEIGYGHMPGK</sequence>
<organism evidence="2 3">
    <name type="scientific">Fusarium napiforme</name>
    <dbReference type="NCBI Taxonomy" id="42672"/>
    <lineage>
        <taxon>Eukaryota</taxon>
        <taxon>Fungi</taxon>
        <taxon>Dikarya</taxon>
        <taxon>Ascomycota</taxon>
        <taxon>Pezizomycotina</taxon>
        <taxon>Sordariomycetes</taxon>
        <taxon>Hypocreomycetidae</taxon>
        <taxon>Hypocreales</taxon>
        <taxon>Nectriaceae</taxon>
        <taxon>Fusarium</taxon>
        <taxon>Fusarium fujikuroi species complex</taxon>
    </lineage>
</organism>
<evidence type="ECO:0000256" key="1">
    <source>
        <dbReference type="SAM" id="MobiDB-lite"/>
    </source>
</evidence>
<evidence type="ECO:0000313" key="3">
    <source>
        <dbReference type="Proteomes" id="UP000574317"/>
    </source>
</evidence>
<proteinExistence type="predicted"/>
<protein>
    <submittedName>
        <fullName evidence="2">Uncharacterized protein</fullName>
    </submittedName>
</protein>
<dbReference type="AlphaFoldDB" id="A0A8H5IFQ6"/>
<feature type="region of interest" description="Disordered" evidence="1">
    <location>
        <begin position="98"/>
        <end position="141"/>
    </location>
</feature>
<gene>
    <name evidence="2" type="ORF">FNAPI_12142</name>
</gene>
<feature type="compositionally biased region" description="Basic and acidic residues" evidence="1">
    <location>
        <begin position="104"/>
        <end position="113"/>
    </location>
</feature>